<gene>
    <name evidence="7" type="ORF">FZEAL_1820</name>
</gene>
<dbReference type="InterPro" id="IPR052360">
    <property type="entry name" value="Transcr_Regulatory_Proteins"/>
</dbReference>
<comment type="caution">
    <text evidence="7">The sequence shown here is derived from an EMBL/GenBank/DDBJ whole genome shotgun (WGS) entry which is preliminary data.</text>
</comment>
<organism evidence="7 8">
    <name type="scientific">Fusarium zealandicum</name>
    <dbReference type="NCBI Taxonomy" id="1053134"/>
    <lineage>
        <taxon>Eukaryota</taxon>
        <taxon>Fungi</taxon>
        <taxon>Dikarya</taxon>
        <taxon>Ascomycota</taxon>
        <taxon>Pezizomycotina</taxon>
        <taxon>Sordariomycetes</taxon>
        <taxon>Hypocreomycetidae</taxon>
        <taxon>Hypocreales</taxon>
        <taxon>Nectriaceae</taxon>
        <taxon>Fusarium</taxon>
        <taxon>Fusarium staphyleae species complex</taxon>
    </lineage>
</organism>
<dbReference type="EMBL" id="JABEYC010000108">
    <property type="protein sequence ID" value="KAF4982588.1"/>
    <property type="molecule type" value="Genomic_DNA"/>
</dbReference>
<evidence type="ECO:0000313" key="7">
    <source>
        <dbReference type="EMBL" id="KAF4982588.1"/>
    </source>
</evidence>
<proteinExistence type="predicted"/>
<sequence length="607" mass="68678">MALWPLKFGLRSSKDWGAGLNPYVEHCGFGARPDEVEAYREQHPSRQRKFTKPLRKDNSDFGFFLAGDSGSFTTQEAYIAIKESGYVVDTHGQVEEPNRDGDIITFTAFLPDQDKESQEFVHLAQGPWIAAGSHCDLWAVTLPQIARTNSTVRHAAIGIGALMPLRAATGGDAHYFQAVAHYCQALKLQSQKSSMQDAVFLSVLFLCFETLRGNRKAALDHVNHGLAVLVGILTDQDSHLHLASLAPNPKPLLAVVADILAHLAAQSRIIRRDTFNRSSPLPNFTKGLKDNKHTTMSFMNLLRQLHPPSETDGQIPTKFENLDEFEKYWAVARRVRSERIGLLMVDVIKSSGGLNPEAQTDTTRLLQLFTGDPRIEQFCEASKRDMKALDTAFMPLFNQVIMSDAESPAYLRALHLRLQYLCVYAFENPPQYYEIESLQAQTPLFREYLSLAEIALRTAKRDLKNPAHQLSLQCGLALHLFLVAFFCRDPLVRDEATWKLGDYPGQDGIWNARSLYVLALKNKIVERINASEGTPMEQWHRLWRREYLFENGGDRIVFCFVDKDDLTEEWELVEETVEVRGKLEDVCWERRPLTASGKLLLGDVMVL</sequence>
<reference evidence="7" key="2">
    <citation type="submission" date="2020-05" db="EMBL/GenBank/DDBJ databases">
        <authorList>
            <person name="Kim H.-S."/>
            <person name="Proctor R.H."/>
            <person name="Brown D.W."/>
        </authorList>
    </citation>
    <scope>NUCLEOTIDE SEQUENCE</scope>
    <source>
        <strain evidence="7">NRRL 22465</strain>
    </source>
</reference>
<reference evidence="7" key="1">
    <citation type="journal article" date="2020" name="BMC Genomics">
        <title>Correction to: Identification and distribution of gene clusters required for synthesis of sphingolipid metabolism inhibitors in diverse species of the filamentous fungus Fusarium.</title>
        <authorList>
            <person name="Kim H.S."/>
            <person name="Lohmar J.M."/>
            <person name="Busman M."/>
            <person name="Brown D.W."/>
            <person name="Naumann T.A."/>
            <person name="Divon H.H."/>
            <person name="Lysoe E."/>
            <person name="Uhlig S."/>
            <person name="Proctor R.H."/>
        </authorList>
    </citation>
    <scope>NUCLEOTIDE SEQUENCE</scope>
    <source>
        <strain evidence="7">NRRL 22465</strain>
    </source>
</reference>
<dbReference type="PANTHER" id="PTHR36206">
    <property type="entry name" value="ASPERCRYPTIN BIOSYNTHESIS CLUSTER-SPECIFIC TRANSCRIPTION REGULATOR ATNN-RELATED"/>
    <property type="match status" value="1"/>
</dbReference>
<dbReference type="Proteomes" id="UP000635477">
    <property type="component" value="Unassembled WGS sequence"/>
</dbReference>
<accession>A0A8H4XPI5</accession>
<keyword evidence="8" id="KW-1185">Reference proteome</keyword>
<dbReference type="AlphaFoldDB" id="A0A8H4XPI5"/>
<evidence type="ECO:0000256" key="4">
    <source>
        <dbReference type="ARBA" id="ARBA00023125"/>
    </source>
</evidence>
<keyword evidence="2" id="KW-0862">Zinc</keyword>
<evidence type="ECO:0000256" key="2">
    <source>
        <dbReference type="ARBA" id="ARBA00022833"/>
    </source>
</evidence>
<keyword evidence="4" id="KW-0238">DNA-binding</keyword>
<dbReference type="GO" id="GO:0046872">
    <property type="term" value="F:metal ion binding"/>
    <property type="evidence" value="ECO:0007669"/>
    <property type="project" value="UniProtKB-KW"/>
</dbReference>
<evidence type="ECO:0000313" key="8">
    <source>
        <dbReference type="Proteomes" id="UP000635477"/>
    </source>
</evidence>
<evidence type="ECO:0000256" key="1">
    <source>
        <dbReference type="ARBA" id="ARBA00022723"/>
    </source>
</evidence>
<name>A0A8H4XPI5_9HYPO</name>
<keyword evidence="1" id="KW-0479">Metal-binding</keyword>
<keyword evidence="5" id="KW-0804">Transcription</keyword>
<evidence type="ECO:0000256" key="3">
    <source>
        <dbReference type="ARBA" id="ARBA00023015"/>
    </source>
</evidence>
<evidence type="ECO:0000256" key="6">
    <source>
        <dbReference type="ARBA" id="ARBA00023242"/>
    </source>
</evidence>
<keyword evidence="6" id="KW-0539">Nucleus</keyword>
<dbReference type="PANTHER" id="PTHR36206:SF12">
    <property type="entry name" value="ASPERCRYPTIN BIOSYNTHESIS CLUSTER-SPECIFIC TRANSCRIPTION REGULATOR ATNN-RELATED"/>
    <property type="match status" value="1"/>
</dbReference>
<evidence type="ECO:0000256" key="5">
    <source>
        <dbReference type="ARBA" id="ARBA00023163"/>
    </source>
</evidence>
<protein>
    <submittedName>
        <fullName evidence="7">Uncharacterized protein</fullName>
    </submittedName>
</protein>
<keyword evidence="3" id="KW-0805">Transcription regulation</keyword>
<dbReference type="OrthoDB" id="3598904at2759"/>
<dbReference type="GO" id="GO:0003677">
    <property type="term" value="F:DNA binding"/>
    <property type="evidence" value="ECO:0007669"/>
    <property type="project" value="UniProtKB-KW"/>
</dbReference>